<name>A0A7R7XA80_9EURO</name>
<dbReference type="AlphaFoldDB" id="A0A7R7XA80"/>
<accession>A0A7R7XA80</accession>
<evidence type="ECO:0000313" key="1">
    <source>
        <dbReference type="EMBL" id="BCS17584.1"/>
    </source>
</evidence>
<dbReference type="KEGG" id="apuu:APUU_10412A"/>
<dbReference type="GeneID" id="64967589"/>
<sequence length="148" mass="16680">MRLFRPQSVSKWEGEMHRRRLGKDHKQRRPRSLALLIDRSFDEIESTASPRLSFPLPTRGRLSTVAFSASPATTSSSTFPLPLRSFFAPLSLFSSPQRLEVFDTLQTLLVTPACPSNTQGLRLAVLFTCRSPWIFVSSARLDLLTSQT</sequence>
<gene>
    <name evidence="1" type="ORF">APUU_10412A</name>
</gene>
<protein>
    <submittedName>
        <fullName evidence="1">Uncharacterized protein</fullName>
    </submittedName>
</protein>
<proteinExistence type="predicted"/>
<dbReference type="EMBL" id="AP024443">
    <property type="protein sequence ID" value="BCS17584.1"/>
    <property type="molecule type" value="Genomic_DNA"/>
</dbReference>
<organism evidence="1 2">
    <name type="scientific">Aspergillus puulaauensis</name>
    <dbReference type="NCBI Taxonomy" id="1220207"/>
    <lineage>
        <taxon>Eukaryota</taxon>
        <taxon>Fungi</taxon>
        <taxon>Dikarya</taxon>
        <taxon>Ascomycota</taxon>
        <taxon>Pezizomycotina</taxon>
        <taxon>Eurotiomycetes</taxon>
        <taxon>Eurotiomycetidae</taxon>
        <taxon>Eurotiales</taxon>
        <taxon>Aspergillaceae</taxon>
        <taxon>Aspergillus</taxon>
    </lineage>
</organism>
<reference evidence="1" key="2">
    <citation type="submission" date="2021-02" db="EMBL/GenBank/DDBJ databases">
        <title>Aspergillus puulaauensis MK2 genome sequence.</title>
        <authorList>
            <person name="Futagami T."/>
            <person name="Mori K."/>
            <person name="Kadooka C."/>
            <person name="Tanaka T."/>
        </authorList>
    </citation>
    <scope>NUCLEOTIDE SEQUENCE</scope>
    <source>
        <strain evidence="1">MK2</strain>
    </source>
</reference>
<dbReference type="RefSeq" id="XP_041549778.1">
    <property type="nucleotide sequence ID" value="XM_041700508.1"/>
</dbReference>
<keyword evidence="2" id="KW-1185">Reference proteome</keyword>
<evidence type="ECO:0000313" key="2">
    <source>
        <dbReference type="Proteomes" id="UP000654913"/>
    </source>
</evidence>
<reference evidence="1" key="1">
    <citation type="submission" date="2021-01" db="EMBL/GenBank/DDBJ databases">
        <authorList>
            <consortium name="Aspergillus puulaauensis MK2 genome sequencing consortium"/>
            <person name="Kazuki M."/>
            <person name="Futagami T."/>
        </authorList>
    </citation>
    <scope>NUCLEOTIDE SEQUENCE</scope>
    <source>
        <strain evidence="1">MK2</strain>
    </source>
</reference>
<dbReference type="Proteomes" id="UP000654913">
    <property type="component" value="Chromosome 1"/>
</dbReference>